<evidence type="ECO:0000313" key="3">
    <source>
        <dbReference type="Proteomes" id="UP001187734"/>
    </source>
</evidence>
<dbReference type="Proteomes" id="UP001187734">
    <property type="component" value="Unassembled WGS sequence"/>
</dbReference>
<protein>
    <submittedName>
        <fullName evidence="2">Uncharacterized protein</fullName>
    </submittedName>
</protein>
<sequence>MVLSRSCLRYLVPWSMVRVARSPPQRPSEPGPVTKPELDWTYQTKARPQARRRKKEQNTQAKAPDYRDSLSSSQSSRKTELINRHVAPFWSYCYRYRNR</sequence>
<organism evidence="2 3">
    <name type="scientific">Fusarium torulosum</name>
    <dbReference type="NCBI Taxonomy" id="33205"/>
    <lineage>
        <taxon>Eukaryota</taxon>
        <taxon>Fungi</taxon>
        <taxon>Dikarya</taxon>
        <taxon>Ascomycota</taxon>
        <taxon>Pezizomycotina</taxon>
        <taxon>Sordariomycetes</taxon>
        <taxon>Hypocreomycetidae</taxon>
        <taxon>Hypocreales</taxon>
        <taxon>Nectriaceae</taxon>
        <taxon>Fusarium</taxon>
    </lineage>
</organism>
<feature type="region of interest" description="Disordered" evidence="1">
    <location>
        <begin position="21"/>
        <end position="78"/>
    </location>
</feature>
<keyword evidence="3" id="KW-1185">Reference proteome</keyword>
<accession>A0AAE8SHS2</accession>
<evidence type="ECO:0000256" key="1">
    <source>
        <dbReference type="SAM" id="MobiDB-lite"/>
    </source>
</evidence>
<evidence type="ECO:0000313" key="2">
    <source>
        <dbReference type="EMBL" id="SPJ76336.1"/>
    </source>
</evidence>
<reference evidence="2" key="1">
    <citation type="submission" date="2018-03" db="EMBL/GenBank/DDBJ databases">
        <authorList>
            <person name="Guldener U."/>
        </authorList>
    </citation>
    <scope>NUCLEOTIDE SEQUENCE</scope>
</reference>
<comment type="caution">
    <text evidence="2">The sequence shown here is derived from an EMBL/GenBank/DDBJ whole genome shotgun (WGS) entry which is preliminary data.</text>
</comment>
<proteinExistence type="predicted"/>
<dbReference type="AlphaFoldDB" id="A0AAE8SHS2"/>
<name>A0AAE8SHS2_9HYPO</name>
<gene>
    <name evidence="2" type="ORF">FTOL_06067</name>
</gene>
<dbReference type="EMBL" id="ONZP01000195">
    <property type="protein sequence ID" value="SPJ76336.1"/>
    <property type="molecule type" value="Genomic_DNA"/>
</dbReference>